<keyword evidence="7" id="KW-1185">Reference proteome</keyword>
<keyword evidence="3" id="KW-0238">DNA-binding</keyword>
<dbReference type="InterPro" id="IPR002104">
    <property type="entry name" value="Integrase_catalytic"/>
</dbReference>
<dbReference type="Pfam" id="PF13356">
    <property type="entry name" value="Arm-DNA-bind_3"/>
    <property type="match status" value="1"/>
</dbReference>
<evidence type="ECO:0000256" key="1">
    <source>
        <dbReference type="ARBA" id="ARBA00008857"/>
    </source>
</evidence>
<keyword evidence="4" id="KW-0233">DNA recombination</keyword>
<dbReference type="PANTHER" id="PTHR30629:SF2">
    <property type="entry name" value="PROPHAGE INTEGRASE INTS-RELATED"/>
    <property type="match status" value="1"/>
</dbReference>
<accession>W8XA76</accession>
<feature type="domain" description="Tyr recombinase" evidence="5">
    <location>
        <begin position="202"/>
        <end position="376"/>
    </location>
</feature>
<name>W8XA76_CASD6</name>
<evidence type="ECO:0000256" key="2">
    <source>
        <dbReference type="ARBA" id="ARBA00022908"/>
    </source>
</evidence>
<dbReference type="CDD" id="cd00796">
    <property type="entry name" value="INT_Rci_Hp1_C"/>
    <property type="match status" value="1"/>
</dbReference>
<dbReference type="InterPro" id="IPR038488">
    <property type="entry name" value="Integrase_DNA-bd_sf"/>
</dbReference>
<dbReference type="InterPro" id="IPR025166">
    <property type="entry name" value="Integrase_DNA_bind_dom"/>
</dbReference>
<dbReference type="PROSITE" id="PS51898">
    <property type="entry name" value="TYR_RECOMBINASE"/>
    <property type="match status" value="1"/>
</dbReference>
<evidence type="ECO:0000259" key="5">
    <source>
        <dbReference type="PROSITE" id="PS51898"/>
    </source>
</evidence>
<comment type="similarity">
    <text evidence="1">Belongs to the 'phage' integrase family.</text>
</comment>
<protein>
    <submittedName>
        <fullName evidence="6">Mobile element protein</fullName>
    </submittedName>
</protein>
<dbReference type="InterPro" id="IPR050808">
    <property type="entry name" value="Phage_Integrase"/>
</dbReference>
<proteinExistence type="inferred from homology"/>
<evidence type="ECO:0000256" key="3">
    <source>
        <dbReference type="ARBA" id="ARBA00023125"/>
    </source>
</evidence>
<evidence type="ECO:0000313" key="7">
    <source>
        <dbReference type="Proteomes" id="UP000019805"/>
    </source>
</evidence>
<dbReference type="Pfam" id="PF00589">
    <property type="entry name" value="Phage_integrase"/>
    <property type="match status" value="1"/>
</dbReference>
<dbReference type="STRING" id="1437824.BN940_18301"/>
<dbReference type="EMBL" id="HG916765">
    <property type="protein sequence ID" value="CDM26090.1"/>
    <property type="molecule type" value="Genomic_DNA"/>
</dbReference>
<dbReference type="KEGG" id="cdn:BN940_18301"/>
<dbReference type="Proteomes" id="UP000019805">
    <property type="component" value="Chromosome"/>
</dbReference>
<reference evidence="6 7" key="1">
    <citation type="journal article" date="2014" name="BMC Microbiol.">
        <title>The oxygen-independent metabolism of cyclic monoterpenes in Castellaniella defragrans 65Phen.</title>
        <authorList>
            <person name="Petasch J."/>
            <person name="Disch E.M."/>
            <person name="Markert S."/>
            <person name="Becher D."/>
            <person name="Schweder T."/>
            <person name="Huttel B."/>
            <person name="Reinhardt R."/>
            <person name="Harder J."/>
        </authorList>
    </citation>
    <scope>NUCLEOTIDE SEQUENCE [LARGE SCALE GENOMIC DNA]</scope>
    <source>
        <strain evidence="6">65Phen</strain>
    </source>
</reference>
<dbReference type="GO" id="GO:0006310">
    <property type="term" value="P:DNA recombination"/>
    <property type="evidence" value="ECO:0007669"/>
    <property type="project" value="UniProtKB-KW"/>
</dbReference>
<dbReference type="InterPro" id="IPR013762">
    <property type="entry name" value="Integrase-like_cat_sf"/>
</dbReference>
<dbReference type="PATRIC" id="fig|1437824.5.peg.3610"/>
<dbReference type="SUPFAM" id="SSF56349">
    <property type="entry name" value="DNA breaking-rejoining enzymes"/>
    <property type="match status" value="1"/>
</dbReference>
<dbReference type="PANTHER" id="PTHR30629">
    <property type="entry name" value="PROPHAGE INTEGRASE"/>
    <property type="match status" value="1"/>
</dbReference>
<evidence type="ECO:0000256" key="4">
    <source>
        <dbReference type="ARBA" id="ARBA00023172"/>
    </source>
</evidence>
<dbReference type="GO" id="GO:0015074">
    <property type="term" value="P:DNA integration"/>
    <property type="evidence" value="ECO:0007669"/>
    <property type="project" value="UniProtKB-KW"/>
</dbReference>
<dbReference type="AlphaFoldDB" id="W8XA76"/>
<keyword evidence="2" id="KW-0229">DNA integration</keyword>
<sequence>MPVQKLSDTLVATLACPPGRAHLEYCDTLMRGLYVDVLANGRMAFRIRYRQGGRKRVHTLGDARLLTVAEARDRARTALRKVIAGGDPKAADQPIDGPTIEHFYTQHYLPYVKSYKRSWGTDETIIRNHLLPALGERAMGSLIPPDIARVVESMRSRNYASGTINRVLVLLRYGYTLALRWRTDGVEGNPAKELKNLKENNKIERYLSPQQTTRLLTAVHASQNSMLAPIIAMLLLTGARKREALDARWQDVDWRQKLWRIPKTKSGKARHVPLSSGALDLLRKLRETSDPGTETIFVNPRTGQPFVSIFYSWDTARKQAGVPALRIHDLRHSFASFLVNAGRSLYEVQELLGHADIRTTSRYAHLSRERLREAVEVVAGHCPVVP</sequence>
<dbReference type="RefSeq" id="WP_043685270.1">
    <property type="nucleotide sequence ID" value="NZ_HG916765.1"/>
</dbReference>
<dbReference type="GO" id="GO:0003677">
    <property type="term" value="F:DNA binding"/>
    <property type="evidence" value="ECO:0007669"/>
    <property type="project" value="UniProtKB-KW"/>
</dbReference>
<dbReference type="OrthoDB" id="662444at2"/>
<dbReference type="eggNOG" id="COG0582">
    <property type="taxonomic scope" value="Bacteria"/>
</dbReference>
<dbReference type="Gene3D" id="1.10.443.10">
    <property type="entry name" value="Intergrase catalytic core"/>
    <property type="match status" value="1"/>
</dbReference>
<dbReference type="InterPro" id="IPR011010">
    <property type="entry name" value="DNA_brk_join_enz"/>
</dbReference>
<gene>
    <name evidence="6" type="ORF">BN940_18301</name>
</gene>
<dbReference type="InterPro" id="IPR010998">
    <property type="entry name" value="Integrase_recombinase_N"/>
</dbReference>
<organism evidence="6 7">
    <name type="scientific">Castellaniella defragrans (strain DSM 12143 / CCUG 39792 / 65Phen)</name>
    <name type="common">Alcaligenes defragrans</name>
    <dbReference type="NCBI Taxonomy" id="1437824"/>
    <lineage>
        <taxon>Bacteria</taxon>
        <taxon>Pseudomonadati</taxon>
        <taxon>Pseudomonadota</taxon>
        <taxon>Betaproteobacteria</taxon>
        <taxon>Burkholderiales</taxon>
        <taxon>Alcaligenaceae</taxon>
        <taxon>Castellaniella</taxon>
    </lineage>
</organism>
<dbReference type="Gene3D" id="3.30.160.390">
    <property type="entry name" value="Integrase, DNA-binding domain"/>
    <property type="match status" value="1"/>
</dbReference>
<dbReference type="Gene3D" id="1.10.150.130">
    <property type="match status" value="1"/>
</dbReference>
<dbReference type="HOGENOM" id="CLU_027562_17_7_4"/>
<evidence type="ECO:0000313" key="6">
    <source>
        <dbReference type="EMBL" id="CDM26090.1"/>
    </source>
</evidence>